<dbReference type="CDD" id="cd04182">
    <property type="entry name" value="GT_2_like_f"/>
    <property type="match status" value="1"/>
</dbReference>
<feature type="domain" description="MobA-like NTP transferase" evidence="2">
    <location>
        <begin position="7"/>
        <end position="168"/>
    </location>
</feature>
<dbReference type="InterPro" id="IPR029044">
    <property type="entry name" value="Nucleotide-diphossugar_trans"/>
</dbReference>
<evidence type="ECO:0000259" key="2">
    <source>
        <dbReference type="Pfam" id="PF12804"/>
    </source>
</evidence>
<dbReference type="EMBL" id="FRBR01000001">
    <property type="protein sequence ID" value="SHL05059.1"/>
    <property type="molecule type" value="Genomic_DNA"/>
</dbReference>
<gene>
    <name evidence="3" type="ORF">SAMN05444398_101417</name>
</gene>
<dbReference type="AlphaFoldDB" id="A0A1M6XGT6"/>
<organism evidence="3 4">
    <name type="scientific">Roseovarius pacificus</name>
    <dbReference type="NCBI Taxonomy" id="337701"/>
    <lineage>
        <taxon>Bacteria</taxon>
        <taxon>Pseudomonadati</taxon>
        <taxon>Pseudomonadota</taxon>
        <taxon>Alphaproteobacteria</taxon>
        <taxon>Rhodobacterales</taxon>
        <taxon>Roseobacteraceae</taxon>
        <taxon>Roseovarius</taxon>
    </lineage>
</organism>
<dbReference type="Proteomes" id="UP000183974">
    <property type="component" value="Unassembled WGS sequence"/>
</dbReference>
<keyword evidence="3" id="KW-0548">Nucleotidyltransferase</keyword>
<evidence type="ECO:0000313" key="4">
    <source>
        <dbReference type="Proteomes" id="UP000183974"/>
    </source>
</evidence>
<accession>A0A1M6XGT6</accession>
<keyword evidence="3" id="KW-0808">Transferase</keyword>
<dbReference type="SUPFAM" id="SSF53448">
    <property type="entry name" value="Nucleotide-diphospho-sugar transferases"/>
    <property type="match status" value="1"/>
</dbReference>
<evidence type="ECO:0000256" key="1">
    <source>
        <dbReference type="ARBA" id="ARBA00022842"/>
    </source>
</evidence>
<sequence length="199" mass="21017">MPDVAILIPAAGASSRMRGRDKLLEQVDGQPLLARQVRMALASGAGVLVTLPPGDTARRAVLEPSDRLTVQDVPQAAEGIAASLRAGARWAQERGATGLMVLLADLPDLQQDDLAQLLAAFSGQPDRAIRAVDSAGRPGHPVIFPARLFPALAHVTGDHGARAVLAREEVTALPLPENRATTDLDTPEAWAAWRARTGR</sequence>
<keyword evidence="4" id="KW-1185">Reference proteome</keyword>
<name>A0A1M6XGT6_9RHOB</name>
<dbReference type="RefSeq" id="WP_073032146.1">
    <property type="nucleotide sequence ID" value="NZ_BMLR01000001.1"/>
</dbReference>
<dbReference type="PANTHER" id="PTHR43777">
    <property type="entry name" value="MOLYBDENUM COFACTOR CYTIDYLYLTRANSFERASE"/>
    <property type="match status" value="1"/>
</dbReference>
<dbReference type="GO" id="GO:0016779">
    <property type="term" value="F:nucleotidyltransferase activity"/>
    <property type="evidence" value="ECO:0007669"/>
    <property type="project" value="UniProtKB-KW"/>
</dbReference>
<dbReference type="Pfam" id="PF12804">
    <property type="entry name" value="NTP_transf_3"/>
    <property type="match status" value="1"/>
</dbReference>
<proteinExistence type="predicted"/>
<dbReference type="PANTHER" id="PTHR43777:SF1">
    <property type="entry name" value="MOLYBDENUM COFACTOR CYTIDYLYLTRANSFERASE"/>
    <property type="match status" value="1"/>
</dbReference>
<dbReference type="Gene3D" id="3.90.550.10">
    <property type="entry name" value="Spore Coat Polysaccharide Biosynthesis Protein SpsA, Chain A"/>
    <property type="match status" value="1"/>
</dbReference>
<protein>
    <submittedName>
        <fullName evidence="3">CTP:molybdopterin cytidylyltransferase MocA</fullName>
    </submittedName>
</protein>
<reference evidence="3 4" key="1">
    <citation type="submission" date="2016-11" db="EMBL/GenBank/DDBJ databases">
        <authorList>
            <person name="Jaros S."/>
            <person name="Januszkiewicz K."/>
            <person name="Wedrychowicz H."/>
        </authorList>
    </citation>
    <scope>NUCLEOTIDE SEQUENCE [LARGE SCALE GENOMIC DNA]</scope>
    <source>
        <strain evidence="3 4">DSM 29589</strain>
    </source>
</reference>
<keyword evidence="1" id="KW-0460">Magnesium</keyword>
<evidence type="ECO:0000313" key="3">
    <source>
        <dbReference type="EMBL" id="SHL05059.1"/>
    </source>
</evidence>
<dbReference type="InterPro" id="IPR025877">
    <property type="entry name" value="MobA-like_NTP_Trfase"/>
</dbReference>
<dbReference type="STRING" id="337701.SAMN05444398_101417"/>
<dbReference type="OrthoDB" id="9779263at2"/>